<protein>
    <submittedName>
        <fullName evidence="3">Uncharacterized protein</fullName>
    </submittedName>
</protein>
<evidence type="ECO:0000256" key="1">
    <source>
        <dbReference type="SAM" id="Coils"/>
    </source>
</evidence>
<organism evidence="3 4">
    <name type="scientific">Paramecium sonneborni</name>
    <dbReference type="NCBI Taxonomy" id="65129"/>
    <lineage>
        <taxon>Eukaryota</taxon>
        <taxon>Sar</taxon>
        <taxon>Alveolata</taxon>
        <taxon>Ciliophora</taxon>
        <taxon>Intramacronucleata</taxon>
        <taxon>Oligohymenophorea</taxon>
        <taxon>Peniculida</taxon>
        <taxon>Parameciidae</taxon>
        <taxon>Paramecium</taxon>
    </lineage>
</organism>
<comment type="caution">
    <text evidence="3">The sequence shown here is derived from an EMBL/GenBank/DDBJ whole genome shotgun (WGS) entry which is preliminary data.</text>
</comment>
<sequence length="1079" mass="129083">MHNKQQQKIAELENKMRQTKTDSIISGLQELREAQDQMKKDQDNNKAKIVQFGKKIDGVVRREDLLVLFEPKLQQVKMNYLSKLKNQELNQKEKLNQKIQKNFKMILYLDQKKLFKHQLNNQLINLKLKKALIYLEQRKVKEEKRLRRFICQKQLWSYALCDKELVKFKGQLGDYRGWAHFPSKETSPERMGRILYIYDIIFQLGVGYKQMQEKQKNNRERYQNDKDRPNSQANQQFYQTGSQMSQNQNNLPKINYRYLMNNQQQIIAVLTKTKESQQKIKVKTSKYLKQLDIFKMQLNPKEIRLYQQVMNNYHMDYQIVQEINLKLMVVQENLHIIVLNYFSIYQINIHKELNSLKYLQILKMMHINYYHYLLIFQLIKKIQDKGLVAMKDVLEIKKLKEQLEIWYKRIRVQQIQEQIQQTSWKESDQPPPENLNLQREQNKRQKKLEHITLQWDGNPEYLIKTFYNPLILQQRTTKSNKNRNAALKKVNCRKQSYCQNSNEFISKEFKDQIKRKKSLASNDKSNQPMQVDKIAILGSLSKRTFQLLSKLNQISQSMNKLRMSQQKLKSVIDFIRKCEQYVQLPNQLKEAYLQRSNAQVMKLISLQKENMNQYKNISLFKQLNEQIDQIMKQIYNNILQQIKQENLEYNQILEIGEYIKELNLTQNSTQDIVNNLQQSIKNFNAYFNKTLQSRDNEAYQIEMIRGDFIIEFLQQCYYLNKNYNYRIVQLQKIFQIILKFMQRSQFQSKYEQIKGRNRKQDVIVFRFSLKSWFNQQYNALLCQRINQDIESIKSMVQIIINLFGDSPKLDNQINDIEVKSLSLQFSNYTLKQIKVNFVVPQKDVFGINFSEFMLQIFIEILKISKNKNVDRILFLQLLQDSLNYLQQNCKESQDYLIFLHNIKLISSQIKDLAQSVYQNSKKLISFKEFAEPIQQQINGILSQYYQPCLQNYVKLLKLDQPQGMDMIPRLYVIQWLTVFNEQAVTLAQINLDQSVTDSMMSFIVSQCFKNIEAVSTHAKRAKFLDQLNYEINLLKIMTLTFQGSVSQEGFQRLQRKMDELSQNTVSETSEWARPQKIKM</sequence>
<feature type="region of interest" description="Disordered" evidence="2">
    <location>
        <begin position="213"/>
        <end position="233"/>
    </location>
</feature>
<reference evidence="3" key="1">
    <citation type="submission" date="2021-01" db="EMBL/GenBank/DDBJ databases">
        <authorList>
            <consortium name="Genoscope - CEA"/>
            <person name="William W."/>
        </authorList>
    </citation>
    <scope>NUCLEOTIDE SEQUENCE</scope>
</reference>
<keyword evidence="4" id="KW-1185">Reference proteome</keyword>
<feature type="region of interest" description="Disordered" evidence="2">
    <location>
        <begin position="422"/>
        <end position="441"/>
    </location>
</feature>
<gene>
    <name evidence="3" type="ORF">PSON_ATCC_30995.1.T3390018</name>
</gene>
<proteinExistence type="predicted"/>
<keyword evidence="1" id="KW-0175">Coiled coil</keyword>
<dbReference type="OrthoDB" id="294454at2759"/>
<dbReference type="EMBL" id="CAJJDN010000339">
    <property type="protein sequence ID" value="CAD8130885.1"/>
    <property type="molecule type" value="Genomic_DNA"/>
</dbReference>
<dbReference type="Proteomes" id="UP000692954">
    <property type="component" value="Unassembled WGS sequence"/>
</dbReference>
<feature type="compositionally biased region" description="Basic and acidic residues" evidence="2">
    <location>
        <begin position="213"/>
        <end position="229"/>
    </location>
</feature>
<accession>A0A8S1RV85</accession>
<feature type="coiled-coil region" evidence="1">
    <location>
        <begin position="2"/>
        <end position="48"/>
    </location>
</feature>
<name>A0A8S1RV85_9CILI</name>
<evidence type="ECO:0000256" key="2">
    <source>
        <dbReference type="SAM" id="MobiDB-lite"/>
    </source>
</evidence>
<evidence type="ECO:0000313" key="3">
    <source>
        <dbReference type="EMBL" id="CAD8130885.1"/>
    </source>
</evidence>
<dbReference type="AlphaFoldDB" id="A0A8S1RV85"/>
<evidence type="ECO:0000313" key="4">
    <source>
        <dbReference type="Proteomes" id="UP000692954"/>
    </source>
</evidence>